<accession>A0ABT2JMC9</accession>
<dbReference type="InterPro" id="IPR011051">
    <property type="entry name" value="RmlC_Cupin_sf"/>
</dbReference>
<name>A0ABT2JMC9_9ACTN</name>
<dbReference type="Proteomes" id="UP001156389">
    <property type="component" value="Unassembled WGS sequence"/>
</dbReference>
<protein>
    <submittedName>
        <fullName evidence="2">Cupin domain-containing protein</fullName>
    </submittedName>
</protein>
<dbReference type="InterPro" id="IPR013096">
    <property type="entry name" value="Cupin_2"/>
</dbReference>
<reference evidence="2 3" key="1">
    <citation type="submission" date="2021-10" db="EMBL/GenBank/DDBJ databases">
        <title>Streptomyces gossypii sp. nov., isolated from soil collected from cotton field.</title>
        <authorList>
            <person name="Ge X."/>
            <person name="Chen X."/>
            <person name="Liu W."/>
        </authorList>
    </citation>
    <scope>NUCLEOTIDE SEQUENCE [LARGE SCALE GENOMIC DNA]</scope>
    <source>
        <strain evidence="2 3">N2-109</strain>
    </source>
</reference>
<dbReference type="Gene3D" id="2.60.120.10">
    <property type="entry name" value="Jelly Rolls"/>
    <property type="match status" value="1"/>
</dbReference>
<keyword evidence="3" id="KW-1185">Reference proteome</keyword>
<feature type="domain" description="Cupin type-2" evidence="1">
    <location>
        <begin position="44"/>
        <end position="101"/>
    </location>
</feature>
<comment type="caution">
    <text evidence="2">The sequence shown here is derived from an EMBL/GenBank/DDBJ whole genome shotgun (WGS) entry which is preliminary data.</text>
</comment>
<dbReference type="PANTHER" id="PTHR36440:SF1">
    <property type="entry name" value="PUTATIVE (AFU_ORTHOLOGUE AFUA_8G07350)-RELATED"/>
    <property type="match status" value="1"/>
</dbReference>
<evidence type="ECO:0000313" key="2">
    <source>
        <dbReference type="EMBL" id="MCT2588414.1"/>
    </source>
</evidence>
<dbReference type="EMBL" id="JAJAGO010000001">
    <property type="protein sequence ID" value="MCT2588414.1"/>
    <property type="molecule type" value="Genomic_DNA"/>
</dbReference>
<dbReference type="RefSeq" id="WP_260215321.1">
    <property type="nucleotide sequence ID" value="NZ_JAJAGO010000001.1"/>
</dbReference>
<gene>
    <name evidence="2" type="ORF">LHJ74_00375</name>
</gene>
<proteinExistence type="predicted"/>
<dbReference type="PANTHER" id="PTHR36440">
    <property type="entry name" value="PUTATIVE (AFU_ORTHOLOGUE AFUA_8G07350)-RELATED"/>
    <property type="match status" value="1"/>
</dbReference>
<sequence length="186" mass="19388">MSTIILPDQRPDGRRGFEIVLSSAVTGGTSALVEAKVDGAMSGPPLHTHPESEETYFVVSGTLLLYIDGEVTELGPSGLAHITRGSQHTWATPVGAGAHFLTLHTPGGYENYHPTALQAERDKGAPLTQEDLFQLAKGFDWELAGEAPLRMTPLGVLVPAGQADKAAEHAVAQEEAAAAASGTVPA</sequence>
<organism evidence="2 3">
    <name type="scientific">Streptomyces gossypii</name>
    <dbReference type="NCBI Taxonomy" id="2883101"/>
    <lineage>
        <taxon>Bacteria</taxon>
        <taxon>Bacillati</taxon>
        <taxon>Actinomycetota</taxon>
        <taxon>Actinomycetes</taxon>
        <taxon>Kitasatosporales</taxon>
        <taxon>Streptomycetaceae</taxon>
        <taxon>Streptomyces</taxon>
    </lineage>
</organism>
<dbReference type="InterPro" id="IPR014710">
    <property type="entry name" value="RmlC-like_jellyroll"/>
</dbReference>
<evidence type="ECO:0000259" key="1">
    <source>
        <dbReference type="Pfam" id="PF07883"/>
    </source>
</evidence>
<evidence type="ECO:0000313" key="3">
    <source>
        <dbReference type="Proteomes" id="UP001156389"/>
    </source>
</evidence>
<dbReference type="SUPFAM" id="SSF51182">
    <property type="entry name" value="RmlC-like cupins"/>
    <property type="match status" value="1"/>
</dbReference>
<dbReference type="InterPro" id="IPR053146">
    <property type="entry name" value="QDO-like"/>
</dbReference>
<dbReference type="Pfam" id="PF07883">
    <property type="entry name" value="Cupin_2"/>
    <property type="match status" value="1"/>
</dbReference>